<dbReference type="EMBL" id="QMDL01000001">
    <property type="protein sequence ID" value="RMJ06305.1"/>
    <property type="molecule type" value="Genomic_DNA"/>
</dbReference>
<comment type="caution">
    <text evidence="1">The sequence shown here is derived from an EMBL/GenBank/DDBJ whole genome shotgun (WGS) entry which is preliminary data.</text>
</comment>
<dbReference type="InterPro" id="IPR029063">
    <property type="entry name" value="SAM-dependent_MTases_sf"/>
</dbReference>
<organism evidence="1 2">
    <name type="scientific">Marinobacter litoralis</name>
    <dbReference type="NCBI Taxonomy" id="187981"/>
    <lineage>
        <taxon>Bacteria</taxon>
        <taxon>Pseudomonadati</taxon>
        <taxon>Pseudomonadota</taxon>
        <taxon>Gammaproteobacteria</taxon>
        <taxon>Pseudomonadales</taxon>
        <taxon>Marinobacteraceae</taxon>
        <taxon>Marinobacter</taxon>
    </lineage>
</organism>
<accession>A0A3M2RN84</accession>
<reference evidence="1 2" key="1">
    <citation type="submission" date="2018-08" db="EMBL/GenBank/DDBJ databases">
        <title>Whole Genome Sequence of the Moderate Halophilic Marine Bacterium Marinobacter litoralis Sw-45.</title>
        <authorList>
            <person name="Musa H."/>
        </authorList>
    </citation>
    <scope>NUCLEOTIDE SEQUENCE [LARGE SCALE GENOMIC DNA]</scope>
    <source>
        <strain evidence="1 2">Sw-45</strain>
    </source>
</reference>
<protein>
    <recommendedName>
        <fullName evidence="3">SAM-dependent methyltransferase</fullName>
    </recommendedName>
</protein>
<evidence type="ECO:0008006" key="3">
    <source>
        <dbReference type="Google" id="ProtNLM"/>
    </source>
</evidence>
<evidence type="ECO:0000313" key="1">
    <source>
        <dbReference type="EMBL" id="RMJ06305.1"/>
    </source>
</evidence>
<sequence length="253" mass="28717">MRSYVERTFLQYRGTRSNCCYTDYGESHLKLTNVVPWGRSFEEYQAMFGLSEDDLNKRILGCGDGPASFNVEATDRGCQVTSCDPVYQFQVNEIRRRIDEVYPEIMTKMRQDADKYIWESLSSVEQLGEIRMNAMSRFLADFEAGFQQGRYLSASLPKLPFSDSEFDLALCSHYLFLYSDHVDGATHLASVRELCRVAAEVRVFPVVSLDGEVSKYLDQVLTALSADGMDVSLQPVSYRFQKGATEMLVAKSV</sequence>
<dbReference type="Gene3D" id="3.40.50.150">
    <property type="entry name" value="Vaccinia Virus protein VP39"/>
    <property type="match status" value="1"/>
</dbReference>
<proteinExistence type="predicted"/>
<gene>
    <name evidence="1" type="ORF">DOQ08_00992</name>
</gene>
<dbReference type="Proteomes" id="UP000265903">
    <property type="component" value="Unassembled WGS sequence"/>
</dbReference>
<dbReference type="SUPFAM" id="SSF53335">
    <property type="entry name" value="S-adenosyl-L-methionine-dependent methyltransferases"/>
    <property type="match status" value="1"/>
</dbReference>
<keyword evidence="2" id="KW-1185">Reference proteome</keyword>
<dbReference type="AlphaFoldDB" id="A0A3M2RN84"/>
<evidence type="ECO:0000313" key="2">
    <source>
        <dbReference type="Proteomes" id="UP000265903"/>
    </source>
</evidence>
<name>A0A3M2RN84_9GAMM</name>